<evidence type="ECO:0000313" key="14">
    <source>
        <dbReference type="EMBL" id="TZE39316.1"/>
    </source>
</evidence>
<dbReference type="Proteomes" id="UP000441160">
    <property type="component" value="Unassembled WGS sequence"/>
</dbReference>
<dbReference type="GO" id="GO:0004803">
    <property type="term" value="F:transposase activity"/>
    <property type="evidence" value="ECO:0007669"/>
    <property type="project" value="InterPro"/>
</dbReference>
<dbReference type="Pfam" id="PF13276">
    <property type="entry name" value="HTH_21"/>
    <property type="match status" value="1"/>
</dbReference>
<evidence type="ECO:0000313" key="8">
    <source>
        <dbReference type="EMBL" id="MWR91324.1"/>
    </source>
</evidence>
<dbReference type="Proteomes" id="UP000462410">
    <property type="component" value="Unassembled WGS sequence"/>
</dbReference>
<reference evidence="13 17" key="3">
    <citation type="submission" date="2018-12" db="EMBL/GenBank/DDBJ databases">
        <title>Food and Water Safety Consortium.</title>
        <authorList>
            <person name="Tyson S."/>
            <person name="Peterson C.-L."/>
            <person name="Olson A."/>
            <person name="Tyler S."/>
            <person name="Cabral J."/>
            <person name="Lynch T."/>
            <person name="Knox N."/>
            <person name="Van Domselaar G."/>
            <person name="Graham M."/>
        </authorList>
    </citation>
    <scope>NUCLEOTIDE SEQUENCE [LARGE SCALE GENOMIC DNA]</scope>
    <source>
        <strain evidence="13 17">FWSEC0118</strain>
        <plasmid evidence="13">unnamed2</plasmid>
    </source>
</reference>
<evidence type="ECO:0000313" key="12">
    <source>
        <dbReference type="EMBL" id="RRD73153.1"/>
    </source>
</evidence>
<reference evidence="14 18" key="4">
    <citation type="submission" date="2019-06" db="EMBL/GenBank/DDBJ databases">
        <title>The presence and diversity of blaCTX-M among Escherichia coli from urban wastewater and feedlot cattle, in Alberta, Canada.</title>
        <authorList>
            <person name="Cormier A.C."/>
            <person name="Chalmer G."/>
            <person name="Cook S.R."/>
            <person name="Zaheer R."/>
            <person name="Hannon S.J."/>
            <person name="Booker C.W."/>
            <person name="Read R."/>
            <person name="Gow S.P."/>
            <person name="Mcallister T.A."/>
            <person name="Boerlin P."/>
        </authorList>
    </citation>
    <scope>NUCLEOTIDE SEQUENCE [LARGE SCALE GENOMIC DNA]</scope>
    <source>
        <strain evidence="14 18">347</strain>
    </source>
</reference>
<dbReference type="NCBIfam" id="NF033516">
    <property type="entry name" value="transpos_IS3"/>
    <property type="match status" value="1"/>
</dbReference>
<dbReference type="GO" id="GO:0003677">
    <property type="term" value="F:DNA binding"/>
    <property type="evidence" value="ECO:0007669"/>
    <property type="project" value="InterPro"/>
</dbReference>
<dbReference type="EMBL" id="RQTU01000028">
    <property type="protein sequence ID" value="RRD73153.1"/>
    <property type="molecule type" value="Genomic_DNA"/>
</dbReference>
<evidence type="ECO:0000313" key="11">
    <source>
        <dbReference type="EMBL" id="NGE91799.1"/>
    </source>
</evidence>
<dbReference type="EMBL" id="WSGM01000055">
    <property type="protein sequence ID" value="KAE9728033.1"/>
    <property type="molecule type" value="Genomic_DNA"/>
</dbReference>
<reference evidence="4 15" key="1">
    <citation type="journal article" date="2018" name="MBio">
        <title>Genomic Analysis of Hospital Plumbing Reveals Diverse Reservoir of Bacterial Plasmids Conferring Carbapenem Resistance.</title>
        <authorList>
            <consortium name="NISC Comparative Sequencing Program"/>
            <person name="Weingarten R.A."/>
            <person name="Johnson R.C."/>
            <person name="Conlan S."/>
            <person name="Ramsburg A.M."/>
            <person name="Dekker J.P."/>
            <person name="Lau A.F."/>
            <person name="Khil P."/>
            <person name="Odom R.T."/>
            <person name="Deming C."/>
            <person name="Park M."/>
            <person name="Thomas P.J."/>
            <person name="Henderson D.K."/>
            <person name="Palmore T.N."/>
            <person name="Segre J.A."/>
            <person name="Frank K.M."/>
        </authorList>
    </citation>
    <scope>NUCLEOTIDE SEQUENCE [LARGE SCALE GENOMIC DNA]</scope>
    <source>
        <strain evidence="4 15">ECONIH4</strain>
    </source>
</reference>
<dbReference type="Gene3D" id="3.30.420.10">
    <property type="entry name" value="Ribonuclease H-like superfamily/Ribonuclease H"/>
    <property type="match status" value="1"/>
</dbReference>
<dbReference type="EMBL" id="CP026399">
    <property type="protein sequence ID" value="AUY04965.1"/>
    <property type="molecule type" value="Genomic_DNA"/>
</dbReference>
<evidence type="ECO:0000313" key="10">
    <source>
        <dbReference type="EMBL" id="MWU34249.1"/>
    </source>
</evidence>
<dbReference type="InterPro" id="IPR001584">
    <property type="entry name" value="Integrase_cat-core"/>
</dbReference>
<dbReference type="Pfam" id="PF01527">
    <property type="entry name" value="HTH_Tnp_1"/>
    <property type="match status" value="1"/>
</dbReference>
<reference evidence="11 24" key="8">
    <citation type="submission" date="2020-02" db="EMBL/GenBank/DDBJ databases">
        <title>WGS of Carbapenem-Resistant Enterobacteriaceae.</title>
        <authorList>
            <person name="Tokajian S."/>
            <person name="El Chaar M."/>
            <person name="El Khoury M."/>
        </authorList>
    </citation>
    <scope>NUCLEOTIDE SEQUENCE [LARGE SCALE GENOMIC DNA]</scope>
    <source>
        <strain evidence="11 24">ECM_75</strain>
    </source>
</reference>
<accession>A0A237NPD7</accession>
<dbReference type="Proteomes" id="UP000460875">
    <property type="component" value="Unassembled WGS sequence"/>
</dbReference>
<dbReference type="Proteomes" id="UP000437875">
    <property type="component" value="Unassembled WGS sequence"/>
</dbReference>
<evidence type="ECO:0000313" key="19">
    <source>
        <dbReference type="Proteomes" id="UP000436482"/>
    </source>
</evidence>
<evidence type="ECO:0000313" key="18">
    <source>
        <dbReference type="Proteomes" id="UP000324120"/>
    </source>
</evidence>
<dbReference type="Proteomes" id="UP000239554">
    <property type="component" value="Chromosome"/>
</dbReference>
<dbReference type="EMBL" id="WTQQ01000830">
    <property type="protein sequence ID" value="MWR91324.1"/>
    <property type="molecule type" value="Genomic_DNA"/>
</dbReference>
<evidence type="ECO:0000313" key="6">
    <source>
        <dbReference type="EMBL" id="KAE9728033.1"/>
    </source>
</evidence>
<dbReference type="PANTHER" id="PTHR37936">
    <property type="entry name" value="TRANSPOSASE INSC FOR INSERTION ELEMENT IS2A-RELATED"/>
    <property type="match status" value="1"/>
</dbReference>
<dbReference type="InterPro" id="IPR009057">
    <property type="entry name" value="Homeodomain-like_sf"/>
</dbReference>
<evidence type="ECO:0000256" key="1">
    <source>
        <dbReference type="ARBA" id="ARBA00009964"/>
    </source>
</evidence>
<dbReference type="PANTHER" id="PTHR37936:SF3">
    <property type="entry name" value="TRANSPOSASE INSC FOR INSERTION ELEMENT IS2A-RELATED"/>
    <property type="match status" value="1"/>
</dbReference>
<dbReference type="SUPFAM" id="SSF53098">
    <property type="entry name" value="Ribonuclease H-like"/>
    <property type="match status" value="1"/>
</dbReference>
<dbReference type="AlphaFoldDB" id="A0A237NPD7"/>
<dbReference type="PROSITE" id="PS50994">
    <property type="entry name" value="INTEGRASE"/>
    <property type="match status" value="1"/>
</dbReference>
<evidence type="ECO:0000259" key="3">
    <source>
        <dbReference type="PROSITE" id="PS50994"/>
    </source>
</evidence>
<evidence type="ECO:0000313" key="7">
    <source>
        <dbReference type="EMBL" id="MWR38357.1"/>
    </source>
</evidence>
<dbReference type="EMBL" id="AASDBN010000140">
    <property type="protein sequence ID" value="EFB1701021.1"/>
    <property type="molecule type" value="Genomic_DNA"/>
</dbReference>
<geneLocation type="plasmid" evidence="13">
    <name>unnamed2</name>
</geneLocation>
<feature type="coiled-coil region" evidence="2">
    <location>
        <begin position="88"/>
        <end position="115"/>
    </location>
</feature>
<dbReference type="Proteomes" id="UP000533284">
    <property type="component" value="Unassembled WGS sequence"/>
</dbReference>
<dbReference type="EMBL" id="JAAJRI010000109">
    <property type="protein sequence ID" value="NGE91799.1"/>
    <property type="molecule type" value="Genomic_DNA"/>
</dbReference>
<evidence type="ECO:0000313" key="9">
    <source>
        <dbReference type="EMBL" id="MWT25214.1"/>
    </source>
</evidence>
<dbReference type="InterPro" id="IPR036397">
    <property type="entry name" value="RNaseH_sf"/>
</dbReference>
<dbReference type="EMBL" id="WTRC01001186">
    <property type="protein sequence ID" value="MWT25214.1"/>
    <property type="molecule type" value="Genomic_DNA"/>
</dbReference>
<dbReference type="InterPro" id="IPR025948">
    <property type="entry name" value="HTH-like_dom"/>
</dbReference>
<feature type="domain" description="Integrase catalytic" evidence="3">
    <location>
        <begin position="229"/>
        <end position="412"/>
    </location>
</feature>
<dbReference type="EMBL" id="WTQT01000146">
    <property type="protein sequence ID" value="MWR38357.1"/>
    <property type="molecule type" value="Genomic_DNA"/>
</dbReference>
<reference evidence="5 25" key="5">
    <citation type="submission" date="2019-06" db="EMBL/GenBank/DDBJ databases">
        <authorList>
            <consortium name="GenomeTrakr network: Whole genome sequencing for foodborne pathogen traceback"/>
        </authorList>
    </citation>
    <scope>NUCLEOTIDE SEQUENCE [LARGE SCALE GENOMIC DNA]</scope>
    <source>
        <strain evidence="5 25">PSU-1847</strain>
    </source>
</reference>
<evidence type="ECO:0000313" key="17">
    <source>
        <dbReference type="Proteomes" id="UP000309937"/>
    </source>
</evidence>
<evidence type="ECO:0000313" key="22">
    <source>
        <dbReference type="Proteomes" id="UP000460875"/>
    </source>
</evidence>
<evidence type="ECO:0000313" key="16">
    <source>
        <dbReference type="Proteomes" id="UP000271008"/>
    </source>
</evidence>
<keyword evidence="2" id="KW-0175">Coiled coil</keyword>
<dbReference type="EMBL" id="RRGJ01000131">
    <property type="protein sequence ID" value="TJQ06078.1"/>
    <property type="molecule type" value="Genomic_DNA"/>
</dbReference>
<evidence type="ECO:0000313" key="23">
    <source>
        <dbReference type="Proteomes" id="UP000462410"/>
    </source>
</evidence>
<evidence type="ECO:0000256" key="2">
    <source>
        <dbReference type="SAM" id="Coils"/>
    </source>
</evidence>
<dbReference type="Proteomes" id="UP000472856">
    <property type="component" value="Unassembled WGS sequence"/>
</dbReference>
<dbReference type="Pfam" id="PF13683">
    <property type="entry name" value="rve_3"/>
    <property type="match status" value="1"/>
</dbReference>
<dbReference type="GO" id="GO:0015074">
    <property type="term" value="P:DNA integration"/>
    <property type="evidence" value="ECO:0007669"/>
    <property type="project" value="InterPro"/>
</dbReference>
<organism evidence="14 18">
    <name type="scientific">Escherichia coli</name>
    <dbReference type="NCBI Taxonomy" id="562"/>
    <lineage>
        <taxon>Bacteria</taxon>
        <taxon>Pseudomonadati</taxon>
        <taxon>Pseudomonadota</taxon>
        <taxon>Gammaproteobacteria</taxon>
        <taxon>Enterobacterales</taxon>
        <taxon>Enterobacteriaceae</taxon>
        <taxon>Escherichia</taxon>
    </lineage>
</organism>
<gene>
    <name evidence="4" type="ORF">C3F40_26365</name>
    <name evidence="13" type="ORF">C9Z68_26155</name>
    <name evidence="12" type="ORF">EIA08_21125</name>
    <name evidence="5" type="ORF">FJQ40_27565</name>
    <name evidence="14" type="ORF">FKO60_27215</name>
    <name evidence="11" type="ORF">G5603_27345</name>
    <name evidence="6" type="ORF">GP711_24240</name>
    <name evidence="10" type="ORF">GP944_26975</name>
    <name evidence="9" type="ORF">GP965_30620</name>
    <name evidence="7" type="ORF">GP975_09775</name>
    <name evidence="8" type="ORF">GP979_24065</name>
</gene>
<dbReference type="InterPro" id="IPR048020">
    <property type="entry name" value="Transpos_IS3"/>
</dbReference>
<protein>
    <submittedName>
        <fullName evidence="14">IS3-like element IS2 family transposase</fullName>
    </submittedName>
</protein>
<dbReference type="EMBL" id="WTRX01000234">
    <property type="protein sequence ID" value="MWU34249.1"/>
    <property type="molecule type" value="Genomic_DNA"/>
</dbReference>
<evidence type="ECO:0000313" key="25">
    <source>
        <dbReference type="Proteomes" id="UP000533284"/>
    </source>
</evidence>
<evidence type="ECO:0000313" key="15">
    <source>
        <dbReference type="Proteomes" id="UP000239554"/>
    </source>
</evidence>
<dbReference type="EMBL" id="VHKY01000077">
    <property type="protein sequence ID" value="TZE39316.1"/>
    <property type="molecule type" value="Genomic_DNA"/>
</dbReference>
<sequence length="424" mass="48153">MIVLILVFRLVIGEQMIDVLGPEKRRRRTTQEKIAIVQQSFEPGMTVSLVARQHGVAASQLFLWRKQYQEGSLTAVAAGEQVVPASELAAAMKQIKELQRLLGKKTMENELLKEAVEYGRGKKVDSARALIARGWGVSLVSRCLRVSRAQLHVILRRTDDWMDGRRSRHTDDTDVLLRIHHVIGELPTYGYRRVWALLRRQAELDGMPAINAKRVYRIMRQNALLLERKPAVPPSKRAHTGRVAVKESNQRWCSDGFEFCCDNGERLRVTFALDCCDREALHWAVTTGGFNSETVQDVMLGAVERRFGNDLPSSPVEWLTDNGSCYRANETRQFARMLGLEPKNTAVRSPESNGIAESFVKTIKRDYISIMPKPDGLTAAKNLAEAFEHYNEWHPHSALGYRSPREYLRQRACNGLSDNRCLEI</sequence>
<reference evidence="12 16" key="2">
    <citation type="submission" date="2018-11" db="EMBL/GenBank/DDBJ databases">
        <title>Enterobacteriaceae from Patient.</title>
        <authorList>
            <person name="Shen C."/>
            <person name="Yang Y."/>
            <person name="Tian G."/>
        </authorList>
    </citation>
    <scope>NUCLEOTIDE SEQUENCE [LARGE SCALE GENOMIC DNA]</scope>
    <source>
        <strain evidence="12 16">GBGD28</strain>
    </source>
</reference>
<evidence type="ECO:0000313" key="4">
    <source>
        <dbReference type="EMBL" id="AUY04965.1"/>
    </source>
</evidence>
<dbReference type="InterPro" id="IPR002514">
    <property type="entry name" value="Transposase_8"/>
</dbReference>
<dbReference type="SUPFAM" id="SSF46689">
    <property type="entry name" value="Homeodomain-like"/>
    <property type="match status" value="1"/>
</dbReference>
<dbReference type="NCBIfam" id="NF006928">
    <property type="entry name" value="PRK09413.1"/>
    <property type="match status" value="1"/>
</dbReference>
<proteinExistence type="inferred from homology"/>
<reference evidence="6 20" key="6">
    <citation type="submission" date="2019-10" db="EMBL/GenBank/DDBJ databases">
        <title>Antimicrobial-resistant enteric bacteria are widely distributed amongst people, animals and the environment in northern Tanzania.</title>
        <authorList>
            <person name="Subbiah M."/>
            <person name="Call D.R."/>
        </authorList>
    </citation>
    <scope>NUCLEOTIDE SEQUENCE [LARGE SCALE GENOMIC DNA]</scope>
    <source>
        <strain evidence="6 20">TzEc067</strain>
    </source>
</reference>
<dbReference type="GO" id="GO:0006313">
    <property type="term" value="P:DNA transposition"/>
    <property type="evidence" value="ECO:0007669"/>
    <property type="project" value="InterPro"/>
</dbReference>
<evidence type="ECO:0000313" key="21">
    <source>
        <dbReference type="Proteomes" id="UP000441160"/>
    </source>
</evidence>
<dbReference type="NCBIfam" id="NF006918">
    <property type="entry name" value="PRK09409.1"/>
    <property type="match status" value="1"/>
</dbReference>
<keyword evidence="13" id="KW-0614">Plasmid</keyword>
<dbReference type="Proteomes" id="UP000271008">
    <property type="component" value="Unassembled WGS sequence"/>
</dbReference>
<dbReference type="InterPro" id="IPR012337">
    <property type="entry name" value="RNaseH-like_sf"/>
</dbReference>
<evidence type="ECO:0000313" key="13">
    <source>
        <dbReference type="EMBL" id="TJQ06078.1"/>
    </source>
</evidence>
<dbReference type="Proteomes" id="UP000309937">
    <property type="component" value="Unassembled WGS sequence"/>
</dbReference>
<comment type="similarity">
    <text evidence="1">Belongs to the transposase 8 family.</text>
</comment>
<name>A0A237NPD7_ECOLX</name>
<evidence type="ECO:0000313" key="24">
    <source>
        <dbReference type="Proteomes" id="UP000472856"/>
    </source>
</evidence>
<evidence type="ECO:0000313" key="20">
    <source>
        <dbReference type="Proteomes" id="UP000437875"/>
    </source>
</evidence>
<dbReference type="Proteomes" id="UP000436482">
    <property type="component" value="Unassembled WGS sequence"/>
</dbReference>
<evidence type="ECO:0000313" key="5">
    <source>
        <dbReference type="EMBL" id="EFB1701021.1"/>
    </source>
</evidence>
<dbReference type="Proteomes" id="UP000324120">
    <property type="component" value="Unassembled WGS sequence"/>
</dbReference>
<reference evidence="19 21" key="7">
    <citation type="submission" date="2019-12" db="EMBL/GenBank/DDBJ databases">
        <title>Enteriobacteria Tanzani isolates_8377-8380.</title>
        <authorList>
            <person name="Subbiah M."/>
            <person name="Call D."/>
        </authorList>
    </citation>
    <scope>NUCLEOTIDE SEQUENCE [LARGE SCALE GENOMIC DNA]</scope>
    <source>
        <strain evidence="10 21">8378wB3</strain>
        <strain evidence="9 23">8378wH8</strain>
        <strain evidence="7 22">8379wE2</strain>
        <strain evidence="8 19">8379wE6</strain>
    </source>
</reference>